<protein>
    <submittedName>
        <fullName evidence="1">Uncharacterized protein</fullName>
    </submittedName>
</protein>
<dbReference type="RefSeq" id="WP_113646497.1">
    <property type="nucleotide sequence ID" value="NZ_QMHN01000001.1"/>
</dbReference>
<dbReference type="Proteomes" id="UP000284120">
    <property type="component" value="Unassembled WGS sequence"/>
</dbReference>
<proteinExistence type="predicted"/>
<evidence type="ECO:0000313" key="2">
    <source>
        <dbReference type="Proteomes" id="UP000284120"/>
    </source>
</evidence>
<sequence length="68" mass="7678">MEPFEINLVGQTLTIQPRLNETYDVFDGNEKLGEVHCISVDGGTRWTSEVLNDDYAAQIGELIDEHQL</sequence>
<accession>A0A443Z3B3</accession>
<gene>
    <name evidence="1" type="ORF">DPV69_06700</name>
</gene>
<evidence type="ECO:0000313" key="1">
    <source>
        <dbReference type="EMBL" id="RWU11011.1"/>
    </source>
</evidence>
<dbReference type="AlphaFoldDB" id="A0A443Z3B3"/>
<dbReference type="OrthoDB" id="771557at2"/>
<dbReference type="EMBL" id="SAYW01000001">
    <property type="protein sequence ID" value="RWU11011.1"/>
    <property type="molecule type" value="Genomic_DNA"/>
</dbReference>
<comment type="caution">
    <text evidence="1">The sequence shown here is derived from an EMBL/GenBank/DDBJ whole genome shotgun (WGS) entry which is preliminary data.</text>
</comment>
<reference evidence="1 2" key="1">
    <citation type="submission" date="2018-06" db="EMBL/GenBank/DDBJ databases">
        <title>Pedobacter endophyticus sp. nov., an endophytic bacterium isolated from a leaf of Triticum aestivum.</title>
        <authorList>
            <person name="Zhang L."/>
        </authorList>
    </citation>
    <scope>NUCLEOTIDE SEQUENCE [LARGE SCALE GENOMIC DNA]</scope>
    <source>
        <strain evidence="1 2">CM134L-2</strain>
    </source>
</reference>
<organism evidence="1 2">
    <name type="scientific">Pedobacter chitinilyticus</name>
    <dbReference type="NCBI Taxonomy" id="2233776"/>
    <lineage>
        <taxon>Bacteria</taxon>
        <taxon>Pseudomonadati</taxon>
        <taxon>Bacteroidota</taxon>
        <taxon>Sphingobacteriia</taxon>
        <taxon>Sphingobacteriales</taxon>
        <taxon>Sphingobacteriaceae</taxon>
        <taxon>Pedobacter</taxon>
    </lineage>
</organism>
<name>A0A443Z3B3_9SPHI</name>
<keyword evidence="2" id="KW-1185">Reference proteome</keyword>